<reference evidence="1" key="1">
    <citation type="submission" date="2023-06" db="EMBL/GenBank/DDBJ databases">
        <authorList>
            <consortium name="Lawrence Berkeley National Laboratory"/>
            <person name="Ahrendt S."/>
            <person name="Sahu N."/>
            <person name="Indic B."/>
            <person name="Wong-Bajracharya J."/>
            <person name="Merenyi Z."/>
            <person name="Ke H.-M."/>
            <person name="Monk M."/>
            <person name="Kocsube S."/>
            <person name="Drula E."/>
            <person name="Lipzen A."/>
            <person name="Balint B."/>
            <person name="Henrissat B."/>
            <person name="Andreopoulos B."/>
            <person name="Martin F.M."/>
            <person name="Harder C.B."/>
            <person name="Rigling D."/>
            <person name="Ford K.L."/>
            <person name="Foster G.D."/>
            <person name="Pangilinan J."/>
            <person name="Papanicolaou A."/>
            <person name="Barry K."/>
            <person name="LaButti K."/>
            <person name="Viragh M."/>
            <person name="Koriabine M."/>
            <person name="Yan M."/>
            <person name="Riley R."/>
            <person name="Champramary S."/>
            <person name="Plett K.L."/>
            <person name="Tsai I.J."/>
            <person name="Slot J."/>
            <person name="Sipos G."/>
            <person name="Plett J."/>
            <person name="Nagy L.G."/>
            <person name="Grigoriev I.V."/>
        </authorList>
    </citation>
    <scope>NUCLEOTIDE SEQUENCE</scope>
    <source>
        <strain evidence="1">ICMP 16352</strain>
    </source>
</reference>
<dbReference type="AlphaFoldDB" id="A0AA39NZ46"/>
<organism evidence="1 2">
    <name type="scientific">Armillaria novae-zelandiae</name>
    <dbReference type="NCBI Taxonomy" id="153914"/>
    <lineage>
        <taxon>Eukaryota</taxon>
        <taxon>Fungi</taxon>
        <taxon>Dikarya</taxon>
        <taxon>Basidiomycota</taxon>
        <taxon>Agaricomycotina</taxon>
        <taxon>Agaricomycetes</taxon>
        <taxon>Agaricomycetidae</taxon>
        <taxon>Agaricales</taxon>
        <taxon>Marasmiineae</taxon>
        <taxon>Physalacriaceae</taxon>
        <taxon>Armillaria</taxon>
    </lineage>
</organism>
<accession>A0AA39NZ46</accession>
<evidence type="ECO:0008006" key="3">
    <source>
        <dbReference type="Google" id="ProtNLM"/>
    </source>
</evidence>
<evidence type="ECO:0000313" key="2">
    <source>
        <dbReference type="Proteomes" id="UP001175227"/>
    </source>
</evidence>
<proteinExistence type="predicted"/>
<protein>
    <recommendedName>
        <fullName evidence="3">Heterokaryon incompatibility domain-containing protein</fullName>
    </recommendedName>
</protein>
<dbReference type="EMBL" id="JAUEPR010000028">
    <property type="protein sequence ID" value="KAK0474199.1"/>
    <property type="molecule type" value="Genomic_DNA"/>
</dbReference>
<comment type="caution">
    <text evidence="1">The sequence shown here is derived from an EMBL/GenBank/DDBJ whole genome shotgun (WGS) entry which is preliminary data.</text>
</comment>
<evidence type="ECO:0000313" key="1">
    <source>
        <dbReference type="EMBL" id="KAK0474199.1"/>
    </source>
</evidence>
<sequence length="401" mass="45645">MAVSPLNRAVYRMVDEKDRILTWTSINGKEWPVPLPAGVDMRLVRIELLEIGCEYVWLDAVCLRQEGRPREDLRLEEWTVDVPIIGDVYVQNQSFAASEPVLYYLNGLGRPLGQIVDLDNNRSWFRRAWTLQETNQNCIIAGETGASLMQVDARERFEERISRLQGILSSSIRLPGLLSEIQALVSTTGIDRVAGLAFLFSCDVIPVYTASQTEEEAWSTLLDAMSWGNRAQLFFFYPEAGNGPMQTWRPTWKQLMAGTGGVPPAYLDLKHRMNERVDIDGGGDHRFGCHIKKAYIRGLGEVNIDHPAEVRRGKLTIRPRIFNIAVTHHCLIPDGYYTIIGASDAYPKLKHWVVGKLRSNKFEKLSIFHIPDEDDGERLGQLDIAFVELATRREEDKIYLW</sequence>
<gene>
    <name evidence="1" type="ORF">IW261DRAFT_570330</name>
</gene>
<name>A0AA39NZ46_9AGAR</name>
<keyword evidence="2" id="KW-1185">Reference proteome</keyword>
<dbReference type="Proteomes" id="UP001175227">
    <property type="component" value="Unassembled WGS sequence"/>
</dbReference>